<feature type="chain" id="PRO_5008092299" description="Transmembrane protein" evidence="2">
    <location>
        <begin position="18"/>
        <end position="129"/>
    </location>
</feature>
<keyword evidence="2" id="KW-0732">Signal</keyword>
<evidence type="ECO:0000256" key="2">
    <source>
        <dbReference type="SAM" id="SignalP"/>
    </source>
</evidence>
<evidence type="ECO:0000313" key="3">
    <source>
        <dbReference type="EMBL" id="OAN55100.1"/>
    </source>
</evidence>
<organism evidence="3 4">
    <name type="scientific">Magnetospirillum moscoviense</name>
    <dbReference type="NCBI Taxonomy" id="1437059"/>
    <lineage>
        <taxon>Bacteria</taxon>
        <taxon>Pseudomonadati</taxon>
        <taxon>Pseudomonadota</taxon>
        <taxon>Alphaproteobacteria</taxon>
        <taxon>Rhodospirillales</taxon>
        <taxon>Rhodospirillaceae</taxon>
        <taxon>Magnetospirillum</taxon>
    </lineage>
</organism>
<sequence>MMLVLALWVLPVTGGQAGSTAGDTGRAAEMMRERAHDNQLWMKVNPHFQRRLYDTVAAINTKTVKQRRIGGFLTAAALVALAGVWWLLARARRRVRDLRVASARPSFEAEIAEIEARQIALLKAVREPR</sequence>
<dbReference type="AlphaFoldDB" id="A0A178MW95"/>
<protein>
    <recommendedName>
        <fullName evidence="5">Transmembrane protein</fullName>
    </recommendedName>
</protein>
<keyword evidence="4" id="KW-1185">Reference proteome</keyword>
<reference evidence="3 4" key="1">
    <citation type="submission" date="2016-04" db="EMBL/GenBank/DDBJ databases">
        <title>Draft genome sequence of freshwater magnetotactic bacteria Magnetospirillum marisnigri SP-1 and Magnetospirillum moscoviense BB-1.</title>
        <authorList>
            <person name="Koziaeva V."/>
            <person name="Dziuba M.V."/>
            <person name="Ivanov T.M."/>
            <person name="Kuznetsov B."/>
            <person name="Grouzdev D.S."/>
        </authorList>
    </citation>
    <scope>NUCLEOTIDE SEQUENCE [LARGE SCALE GENOMIC DNA]</scope>
    <source>
        <strain evidence="3 4">BB-1</strain>
    </source>
</reference>
<proteinExistence type="predicted"/>
<evidence type="ECO:0000256" key="1">
    <source>
        <dbReference type="SAM" id="Phobius"/>
    </source>
</evidence>
<keyword evidence="1" id="KW-0812">Transmembrane</keyword>
<comment type="caution">
    <text evidence="3">The sequence shown here is derived from an EMBL/GenBank/DDBJ whole genome shotgun (WGS) entry which is preliminary data.</text>
</comment>
<dbReference type="EMBL" id="LWQU01000104">
    <property type="protein sequence ID" value="OAN55100.1"/>
    <property type="molecule type" value="Genomic_DNA"/>
</dbReference>
<dbReference type="Proteomes" id="UP000078543">
    <property type="component" value="Unassembled WGS sequence"/>
</dbReference>
<dbReference type="STRING" id="1437059.A6A05_00635"/>
<feature type="signal peptide" evidence="2">
    <location>
        <begin position="1"/>
        <end position="17"/>
    </location>
</feature>
<evidence type="ECO:0008006" key="5">
    <source>
        <dbReference type="Google" id="ProtNLM"/>
    </source>
</evidence>
<keyword evidence="1" id="KW-1133">Transmembrane helix</keyword>
<keyword evidence="1" id="KW-0472">Membrane</keyword>
<gene>
    <name evidence="3" type="ORF">A6A05_00635</name>
</gene>
<name>A0A178MW95_9PROT</name>
<evidence type="ECO:0000313" key="4">
    <source>
        <dbReference type="Proteomes" id="UP000078543"/>
    </source>
</evidence>
<accession>A0A178MW95</accession>
<feature type="transmembrane region" description="Helical" evidence="1">
    <location>
        <begin position="69"/>
        <end position="89"/>
    </location>
</feature>